<feature type="region of interest" description="Disordered" evidence="1">
    <location>
        <begin position="476"/>
        <end position="498"/>
    </location>
</feature>
<organism evidence="2 3">
    <name type="scientific">Chlamydomonas schloesseri</name>
    <dbReference type="NCBI Taxonomy" id="2026947"/>
    <lineage>
        <taxon>Eukaryota</taxon>
        <taxon>Viridiplantae</taxon>
        <taxon>Chlorophyta</taxon>
        <taxon>core chlorophytes</taxon>
        <taxon>Chlorophyceae</taxon>
        <taxon>CS clade</taxon>
        <taxon>Chlamydomonadales</taxon>
        <taxon>Chlamydomonadaceae</taxon>
        <taxon>Chlamydomonas</taxon>
    </lineage>
</organism>
<dbReference type="GO" id="GO:0046513">
    <property type="term" value="P:ceramide biosynthetic process"/>
    <property type="evidence" value="ECO:0007669"/>
    <property type="project" value="TreeGrafter"/>
</dbReference>
<dbReference type="GO" id="GO:0071944">
    <property type="term" value="C:cell periphery"/>
    <property type="evidence" value="ECO:0007669"/>
    <property type="project" value="TreeGrafter"/>
</dbReference>
<dbReference type="GO" id="GO:0016020">
    <property type="term" value="C:membrane"/>
    <property type="evidence" value="ECO:0007669"/>
    <property type="project" value="TreeGrafter"/>
</dbReference>
<sequence length="830" mass="90410">MHVQELRGNKEGNVWSSLSGTPEIIRLIAARLPRNEAARCFRLLSRDVAESLKGSHDVIYVPKERASLGYFSDDVYIATQPWFGVDFVARFARPEPWRSLSYAVRLRLLCLAASSHHAPSLDAALAFSGVGLTSTAIVEAAAASGDLDACRRLVAAGCECSFRAVELAAFRGRLPVLQWIWWEPNPAFSEEKRQRLEQEQRDWDRMDRQARAMEARTPPPPPPPATLRRAFGWADTAYVAFAACAGGQGEVLTWLERGMWRRAGEAPNEQEEAEQPQAQQQPQPAGEVAAGAAAGGLELQEADKEAAAEEQDGDEEVEEDSDGSEDPDPDPDQATEKPLPTQQEVAAARAGRFAPPTGFKRSWLERQAMAREAASRGHTALLRRLLLPPGVVEYGRLPRDRHFSEIDFAVVTHATYGCPLEELQALFGAWEPGQRGVPGGRDGAVWLLRAATSPTPDWRAKADYVCEKLRLRVEGRAGTKPSSEEDVEEGDNGDDGGPAWVRVRELLQYGFEGVPFDRTDWEAVAASPDLLARWRYLASCGLPYGWRAWAAEVAAAGGNVAALTELLDARARAVANGDAAAEMEPAEAAARAAWLWHRQREADRMQQQYQAMHDQVLLELAADVQQRIHEERRRQPPDFVGPAAEAAARAGQVAVLSLLRDRCGPGVLKLEHAGLASRHGHVEAVGFLAEALEPVPRPAPAQAAGSWGGGGLQGQGQGRGRGAGEAAAMQAYTEAVLVWTRAWSLMAKAGAGVALLQLLRERHGASPDLEAVAEGGSVEATEWAFEQLRAEMEPGVRSEAVFFHRHLASSLQCRGNMATAAWFRERGLSM</sequence>
<feature type="region of interest" description="Disordered" evidence="1">
    <location>
        <begin position="698"/>
        <end position="721"/>
    </location>
</feature>
<feature type="compositionally biased region" description="Acidic residues" evidence="1">
    <location>
        <begin position="484"/>
        <end position="494"/>
    </location>
</feature>
<dbReference type="GO" id="GO:0030149">
    <property type="term" value="P:sphingolipid catabolic process"/>
    <property type="evidence" value="ECO:0007669"/>
    <property type="project" value="TreeGrafter"/>
</dbReference>
<dbReference type="AlphaFoldDB" id="A0A835WVM1"/>
<dbReference type="OrthoDB" id="562450at2759"/>
<reference evidence="2" key="1">
    <citation type="journal article" date="2020" name="bioRxiv">
        <title>Comparative genomics of Chlamydomonas.</title>
        <authorList>
            <person name="Craig R.J."/>
            <person name="Hasan A.R."/>
            <person name="Ness R.W."/>
            <person name="Keightley P.D."/>
        </authorList>
    </citation>
    <scope>NUCLEOTIDE SEQUENCE</scope>
    <source>
        <strain evidence="2">CCAP 11/173</strain>
    </source>
</reference>
<dbReference type="PANTHER" id="PTHR12393:SF6">
    <property type="entry name" value="SPHINGOMYELIN PHOSPHODIESTERASE 2"/>
    <property type="match status" value="1"/>
</dbReference>
<gene>
    <name evidence="2" type="ORF">HYH02_000961</name>
</gene>
<evidence type="ECO:0000313" key="2">
    <source>
        <dbReference type="EMBL" id="KAG2455143.1"/>
    </source>
</evidence>
<comment type="caution">
    <text evidence="2">The sequence shown here is derived from an EMBL/GenBank/DDBJ whole genome shotgun (WGS) entry which is preliminary data.</text>
</comment>
<accession>A0A835WVM1</accession>
<feature type="compositionally biased region" description="Gly residues" evidence="1">
    <location>
        <begin position="706"/>
        <end position="721"/>
    </location>
</feature>
<dbReference type="PANTHER" id="PTHR12393">
    <property type="entry name" value="SPHINGOMYELIN PHOSPHODIESTERASE RELATED"/>
    <property type="match status" value="1"/>
</dbReference>
<evidence type="ECO:0000256" key="1">
    <source>
        <dbReference type="SAM" id="MobiDB-lite"/>
    </source>
</evidence>
<dbReference type="Proteomes" id="UP000613740">
    <property type="component" value="Unassembled WGS sequence"/>
</dbReference>
<name>A0A835WVM1_9CHLO</name>
<evidence type="ECO:0000313" key="3">
    <source>
        <dbReference type="Proteomes" id="UP000613740"/>
    </source>
</evidence>
<dbReference type="GO" id="GO:0004620">
    <property type="term" value="F:phospholipase activity"/>
    <property type="evidence" value="ECO:0007669"/>
    <property type="project" value="TreeGrafter"/>
</dbReference>
<keyword evidence="3" id="KW-1185">Reference proteome</keyword>
<protein>
    <submittedName>
        <fullName evidence="2">Uncharacterized protein</fullName>
    </submittedName>
</protein>
<dbReference type="EMBL" id="JAEHOD010000001">
    <property type="protein sequence ID" value="KAG2455143.1"/>
    <property type="molecule type" value="Genomic_DNA"/>
</dbReference>
<feature type="region of interest" description="Disordered" evidence="1">
    <location>
        <begin position="264"/>
        <end position="359"/>
    </location>
</feature>
<feature type="compositionally biased region" description="Low complexity" evidence="1">
    <location>
        <begin position="275"/>
        <end position="299"/>
    </location>
</feature>
<feature type="compositionally biased region" description="Acidic residues" evidence="1">
    <location>
        <begin position="308"/>
        <end position="333"/>
    </location>
</feature>
<proteinExistence type="predicted"/>
<dbReference type="GO" id="GO:0005783">
    <property type="term" value="C:endoplasmic reticulum"/>
    <property type="evidence" value="ECO:0007669"/>
    <property type="project" value="TreeGrafter"/>
</dbReference>